<keyword evidence="2" id="KW-0723">Serine/threonine-protein kinase</keyword>
<protein>
    <recommendedName>
        <fullName evidence="1">non-specific serine/threonine protein kinase</fullName>
        <ecNumber evidence="1">2.7.11.1</ecNumber>
    </recommendedName>
</protein>
<dbReference type="EC" id="2.7.11.1" evidence="1"/>
<dbReference type="GO" id="GO:0005524">
    <property type="term" value="F:ATP binding"/>
    <property type="evidence" value="ECO:0007669"/>
    <property type="project" value="UniProtKB-KW"/>
</dbReference>
<dbReference type="GO" id="GO:0035556">
    <property type="term" value="P:intracellular signal transduction"/>
    <property type="evidence" value="ECO:0007669"/>
    <property type="project" value="TreeGrafter"/>
</dbReference>
<dbReference type="Gene3D" id="1.10.510.10">
    <property type="entry name" value="Transferase(Phosphotransferase) domain 1"/>
    <property type="match status" value="1"/>
</dbReference>
<evidence type="ECO:0000256" key="6">
    <source>
        <dbReference type="ARBA" id="ARBA00022840"/>
    </source>
</evidence>
<dbReference type="InterPro" id="IPR000719">
    <property type="entry name" value="Prot_kinase_dom"/>
</dbReference>
<sequence>MLGHSSKSPKVHVPFFCSSSITISTITYPITTAANMMALVTTRKRKDAHNPMLTSHDKGKVRIIERSVDGAQEPVNKFPRLRSSLPNTRAFSNIRRGSVKIFSVFRSGKGSLPNSGPTTADGNSSNSNTSDGTQRPDPGPDSTKDGASSPQSQGQNVAEFSLPLPGISLNGPKSSLLQLTNAAVFDGESEPIMEVRPPHPAMLHKTRSTPSIHRQLTTKISHALLHNTTVVHRPKLSSRPTVLSANPDDPTEDIPETSIPHRPITDVPSLYSQPSSIANSSIAPLSLQSTAPTSMVSSGAPRSAETTHRGQNGLHQLSTGSPIYEPTAEQINARWLIFPRQDAPRLAKPSITTVENAAAAKIFLESHFNVLLGTKITPRSMRRQTMERKLFAMPLSNDQRHQKRQEWHFAESYHLRQTRSLKSQTLTRQNIKGVHISNYDIVRVLGKGSFGVVRLVREKSDAAGHTSSSGSDRFENFDGSVAPDVPETPPLAEVQRQVYAMKVIRKSDMLRNSQEGHLRAERDFLVASENSRWVVPLIASFQDNNNLYLVMEYMVGGDFLGLLLREDILDENVAKWYIAEMILCIEEAHRMNWIHRDVKPDNFLITGSGHLKISDFGLAFDGHWTHNQTYYNEQRYSLLRDLDLEIQGDAQDCEEESERREERTKVDLIDGKRTARERFEAKQDGANGPILDWLNRTQRRHFAKSVVGTSQYMAPEVIKGENYDGRCDWWSIGIILYECLYGCTPFFCDNRQATKQRILEHKRWLRFPPEQRYARPNIDRVPLMPVSRNAMDLMMRLLEDKEDRLSARRYRENDFVLQQRALRTRQMRNFNCTGQIVYPNDNEDIKSHPFFRNIQWATLHLTRPPFIPRVQSGQSITKYFDDEAEIMSASDHLDSSSYATAAVEAVETPATSSIPPVWMPNPQTTNLNPPPGLGQTYNPVERVKRRRKEKKRPRDKLLRDPEVGKTVLEIRKKGAFIGYTYRRPRFTLPELEDRIARASVQAPSFIPVCA</sequence>
<dbReference type="SMART" id="SM00220">
    <property type="entry name" value="S_TKc"/>
    <property type="match status" value="1"/>
</dbReference>
<evidence type="ECO:0000256" key="9">
    <source>
        <dbReference type="SAM" id="MobiDB-lite"/>
    </source>
</evidence>
<feature type="domain" description="Protein kinase" evidence="10">
    <location>
        <begin position="439"/>
        <end position="816"/>
    </location>
</feature>
<dbReference type="PROSITE" id="PS51285">
    <property type="entry name" value="AGC_KINASE_CTER"/>
    <property type="match status" value="1"/>
</dbReference>
<evidence type="ECO:0000256" key="5">
    <source>
        <dbReference type="ARBA" id="ARBA00022777"/>
    </source>
</evidence>
<keyword evidence="13" id="KW-1185">Reference proteome</keyword>
<dbReference type="CDD" id="cd21742">
    <property type="entry name" value="MobB_NDR_LATS-like"/>
    <property type="match status" value="1"/>
</dbReference>
<evidence type="ECO:0000256" key="8">
    <source>
        <dbReference type="ARBA" id="ARBA00048679"/>
    </source>
</evidence>
<dbReference type="GO" id="GO:0004674">
    <property type="term" value="F:protein serine/threonine kinase activity"/>
    <property type="evidence" value="ECO:0007669"/>
    <property type="project" value="UniProtKB-KW"/>
</dbReference>
<reference evidence="12" key="1">
    <citation type="journal article" date="2020" name="Stud. Mycol.">
        <title>101 Dothideomycetes genomes: a test case for predicting lifestyles and emergence of pathogens.</title>
        <authorList>
            <person name="Haridas S."/>
            <person name="Albert R."/>
            <person name="Binder M."/>
            <person name="Bloem J."/>
            <person name="Labutti K."/>
            <person name="Salamov A."/>
            <person name="Andreopoulos B."/>
            <person name="Baker S."/>
            <person name="Barry K."/>
            <person name="Bills G."/>
            <person name="Bluhm B."/>
            <person name="Cannon C."/>
            <person name="Castanera R."/>
            <person name="Culley D."/>
            <person name="Daum C."/>
            <person name="Ezra D."/>
            <person name="Gonzalez J."/>
            <person name="Henrissat B."/>
            <person name="Kuo A."/>
            <person name="Liang C."/>
            <person name="Lipzen A."/>
            <person name="Lutzoni F."/>
            <person name="Magnuson J."/>
            <person name="Mondo S."/>
            <person name="Nolan M."/>
            <person name="Ohm R."/>
            <person name="Pangilinan J."/>
            <person name="Park H.-J."/>
            <person name="Ramirez L."/>
            <person name="Alfaro M."/>
            <person name="Sun H."/>
            <person name="Tritt A."/>
            <person name="Yoshinaga Y."/>
            <person name="Zwiers L.-H."/>
            <person name="Turgeon B."/>
            <person name="Goodwin S."/>
            <person name="Spatafora J."/>
            <person name="Crous P."/>
            <person name="Grigoriev I."/>
        </authorList>
    </citation>
    <scope>NUCLEOTIDE SEQUENCE</scope>
    <source>
        <strain evidence="12">CBS 109.77</strain>
    </source>
</reference>
<feature type="compositionally biased region" description="Polar residues" evidence="9">
    <location>
        <begin position="309"/>
        <end position="321"/>
    </location>
</feature>
<feature type="compositionally biased region" description="Polar residues" evidence="9">
    <location>
        <begin position="145"/>
        <end position="155"/>
    </location>
</feature>
<feature type="region of interest" description="Disordered" evidence="9">
    <location>
        <begin position="910"/>
        <end position="937"/>
    </location>
</feature>
<dbReference type="Gene3D" id="3.30.200.20">
    <property type="entry name" value="Phosphorylase Kinase, domain 1"/>
    <property type="match status" value="1"/>
</dbReference>
<dbReference type="InterPro" id="IPR000961">
    <property type="entry name" value="AGC-kinase_C"/>
</dbReference>
<dbReference type="OrthoDB" id="3638488at2759"/>
<dbReference type="AlphaFoldDB" id="A0A6A6WS50"/>
<evidence type="ECO:0000256" key="2">
    <source>
        <dbReference type="ARBA" id="ARBA00022527"/>
    </source>
</evidence>
<evidence type="ECO:0000256" key="7">
    <source>
        <dbReference type="ARBA" id="ARBA00047899"/>
    </source>
</evidence>
<evidence type="ECO:0000259" key="10">
    <source>
        <dbReference type="PROSITE" id="PS50011"/>
    </source>
</evidence>
<evidence type="ECO:0000256" key="1">
    <source>
        <dbReference type="ARBA" id="ARBA00012513"/>
    </source>
</evidence>
<dbReference type="SUPFAM" id="SSF56112">
    <property type="entry name" value="Protein kinase-like (PK-like)"/>
    <property type="match status" value="1"/>
</dbReference>
<feature type="compositionally biased region" description="Low complexity" evidence="9">
    <location>
        <begin position="118"/>
        <end position="133"/>
    </location>
</feature>
<name>A0A6A6WS50_9PLEO</name>
<dbReference type="PANTHER" id="PTHR24356:SF400">
    <property type="entry name" value="SERINE_THREONINE-PROTEIN KINASE CBK1"/>
    <property type="match status" value="1"/>
</dbReference>
<gene>
    <name evidence="12" type="ORF">K505DRAFT_380047</name>
</gene>
<dbReference type="Proteomes" id="UP000799757">
    <property type="component" value="Unassembled WGS sequence"/>
</dbReference>
<feature type="region of interest" description="Disordered" evidence="9">
    <location>
        <begin position="106"/>
        <end position="155"/>
    </location>
</feature>
<keyword evidence="3" id="KW-0808">Transferase</keyword>
<organism evidence="12 13">
    <name type="scientific">Melanomma pulvis-pyrius CBS 109.77</name>
    <dbReference type="NCBI Taxonomy" id="1314802"/>
    <lineage>
        <taxon>Eukaryota</taxon>
        <taxon>Fungi</taxon>
        <taxon>Dikarya</taxon>
        <taxon>Ascomycota</taxon>
        <taxon>Pezizomycotina</taxon>
        <taxon>Dothideomycetes</taxon>
        <taxon>Pleosporomycetidae</taxon>
        <taxon>Pleosporales</taxon>
        <taxon>Melanommataceae</taxon>
        <taxon>Melanomma</taxon>
    </lineage>
</organism>
<evidence type="ECO:0000259" key="11">
    <source>
        <dbReference type="PROSITE" id="PS51285"/>
    </source>
</evidence>
<keyword evidence="4" id="KW-0547">Nucleotide-binding</keyword>
<dbReference type="PROSITE" id="PS50011">
    <property type="entry name" value="PROTEIN_KINASE_DOM"/>
    <property type="match status" value="1"/>
</dbReference>
<evidence type="ECO:0000256" key="3">
    <source>
        <dbReference type="ARBA" id="ARBA00022679"/>
    </source>
</evidence>
<dbReference type="PANTHER" id="PTHR24356">
    <property type="entry name" value="SERINE/THREONINE-PROTEIN KINASE"/>
    <property type="match status" value="1"/>
</dbReference>
<evidence type="ECO:0000256" key="4">
    <source>
        <dbReference type="ARBA" id="ARBA00022741"/>
    </source>
</evidence>
<evidence type="ECO:0000313" key="13">
    <source>
        <dbReference type="Proteomes" id="UP000799757"/>
    </source>
</evidence>
<comment type="catalytic activity">
    <reaction evidence="7">
        <text>L-threonyl-[protein] + ATP = O-phospho-L-threonyl-[protein] + ADP + H(+)</text>
        <dbReference type="Rhea" id="RHEA:46608"/>
        <dbReference type="Rhea" id="RHEA-COMP:11060"/>
        <dbReference type="Rhea" id="RHEA-COMP:11605"/>
        <dbReference type="ChEBI" id="CHEBI:15378"/>
        <dbReference type="ChEBI" id="CHEBI:30013"/>
        <dbReference type="ChEBI" id="CHEBI:30616"/>
        <dbReference type="ChEBI" id="CHEBI:61977"/>
        <dbReference type="ChEBI" id="CHEBI:456216"/>
        <dbReference type="EC" id="2.7.11.1"/>
    </reaction>
</comment>
<dbReference type="Pfam" id="PF00069">
    <property type="entry name" value="Pkinase"/>
    <property type="match status" value="2"/>
</dbReference>
<dbReference type="EMBL" id="MU002408">
    <property type="protein sequence ID" value="KAF2786773.1"/>
    <property type="molecule type" value="Genomic_DNA"/>
</dbReference>
<evidence type="ECO:0000313" key="12">
    <source>
        <dbReference type="EMBL" id="KAF2786773.1"/>
    </source>
</evidence>
<feature type="region of interest" description="Disordered" evidence="9">
    <location>
        <begin position="461"/>
        <end position="486"/>
    </location>
</feature>
<dbReference type="InterPro" id="IPR059233">
    <property type="entry name" value="MobB_NdrA/B/Cbk1"/>
</dbReference>
<proteinExistence type="predicted"/>
<dbReference type="InterPro" id="IPR050236">
    <property type="entry name" value="Ser_Thr_kinase_AGC"/>
</dbReference>
<accession>A0A6A6WS50</accession>
<keyword evidence="5 12" id="KW-0418">Kinase</keyword>
<feature type="region of interest" description="Disordered" evidence="9">
    <location>
        <begin position="289"/>
        <end position="321"/>
    </location>
</feature>
<feature type="region of interest" description="Disordered" evidence="9">
    <location>
        <begin position="235"/>
        <end position="275"/>
    </location>
</feature>
<keyword evidence="6" id="KW-0067">ATP-binding</keyword>
<comment type="catalytic activity">
    <reaction evidence="8">
        <text>L-seryl-[protein] + ATP = O-phospho-L-seryl-[protein] + ADP + H(+)</text>
        <dbReference type="Rhea" id="RHEA:17989"/>
        <dbReference type="Rhea" id="RHEA-COMP:9863"/>
        <dbReference type="Rhea" id="RHEA-COMP:11604"/>
        <dbReference type="ChEBI" id="CHEBI:15378"/>
        <dbReference type="ChEBI" id="CHEBI:29999"/>
        <dbReference type="ChEBI" id="CHEBI:30616"/>
        <dbReference type="ChEBI" id="CHEBI:83421"/>
        <dbReference type="ChEBI" id="CHEBI:456216"/>
        <dbReference type="EC" id="2.7.11.1"/>
    </reaction>
</comment>
<feature type="domain" description="AGC-kinase C-terminal" evidence="11">
    <location>
        <begin position="852"/>
        <end position="991"/>
    </location>
</feature>
<dbReference type="InterPro" id="IPR011009">
    <property type="entry name" value="Kinase-like_dom_sf"/>
</dbReference>